<proteinExistence type="predicted"/>
<dbReference type="InParanoid" id="A0A409XWY9"/>
<protein>
    <submittedName>
        <fullName evidence="3">Uncharacterized protein</fullName>
    </submittedName>
</protein>
<feature type="compositionally biased region" description="Polar residues" evidence="1">
    <location>
        <begin position="441"/>
        <end position="457"/>
    </location>
</feature>
<feature type="transmembrane region" description="Helical" evidence="2">
    <location>
        <begin position="374"/>
        <end position="395"/>
    </location>
</feature>
<sequence>IDVFAPCTTQDQKLHILALSKPSDFKIINSDFSMTTSLIQILDDNHGDFKYGGAGKWTLNQQAAWYLGTTTFPAFVSPGEALYGTFVLTFEGISIAFTGNTVTPDYSQVATVSIDGGTPYNISYPDTPLQTYVQWYQSPTLPEGTHTIVVEHLDGTAVDYALIQVGPNTPLNGKTLVIDNDDEAIRYSGQWQRNTDQFESGNLPNGFPLRNSTHRSSRPGDNFTFSFVGTSVAVYGIVDWQELGILSIAYILDGTPLNQSYPFTTSTPEYASQDKERSNFLYFSLDGLSAGSHTLTVKVTESQNSQYVFDYATYTPSFSSLGNMPGAASSALSSPASVSTYATFSNSDAVPLASNSGAAGDSTSSISSINSRTIAAGAVSGMVFLVLSITTLFLMRRRRLRKLSTVALPSAIPFPLVDPLAATLNRSRSGHIADLKRLRSTPPSTNNGVPPGSTSTSDMHRQMEPPDYDESNRIFIGGCP</sequence>
<dbReference type="Gene3D" id="2.60.120.260">
    <property type="entry name" value="Galactose-binding domain-like"/>
    <property type="match status" value="2"/>
</dbReference>
<feature type="region of interest" description="Disordered" evidence="1">
    <location>
        <begin position="433"/>
        <end position="471"/>
    </location>
</feature>
<reference evidence="3 4" key="1">
    <citation type="journal article" date="2018" name="Evol. Lett.">
        <title>Horizontal gene cluster transfer increased hallucinogenic mushroom diversity.</title>
        <authorList>
            <person name="Reynolds H.T."/>
            <person name="Vijayakumar V."/>
            <person name="Gluck-Thaler E."/>
            <person name="Korotkin H.B."/>
            <person name="Matheny P.B."/>
            <person name="Slot J.C."/>
        </authorList>
    </citation>
    <scope>NUCLEOTIDE SEQUENCE [LARGE SCALE GENOMIC DNA]</scope>
    <source>
        <strain evidence="3 4">SRW20</strain>
    </source>
</reference>
<dbReference type="AlphaFoldDB" id="A0A409XWY9"/>
<evidence type="ECO:0000256" key="1">
    <source>
        <dbReference type="SAM" id="MobiDB-lite"/>
    </source>
</evidence>
<accession>A0A409XWY9</accession>
<keyword evidence="2" id="KW-1133">Transmembrane helix</keyword>
<organism evidence="3 4">
    <name type="scientific">Gymnopilus dilepis</name>
    <dbReference type="NCBI Taxonomy" id="231916"/>
    <lineage>
        <taxon>Eukaryota</taxon>
        <taxon>Fungi</taxon>
        <taxon>Dikarya</taxon>
        <taxon>Basidiomycota</taxon>
        <taxon>Agaricomycotina</taxon>
        <taxon>Agaricomycetes</taxon>
        <taxon>Agaricomycetidae</taxon>
        <taxon>Agaricales</taxon>
        <taxon>Agaricineae</taxon>
        <taxon>Hymenogastraceae</taxon>
        <taxon>Gymnopilus</taxon>
    </lineage>
</organism>
<keyword evidence="2" id="KW-0812">Transmembrane</keyword>
<dbReference type="OrthoDB" id="2756615at2759"/>
<gene>
    <name evidence="3" type="ORF">CVT26_014852</name>
</gene>
<evidence type="ECO:0000313" key="4">
    <source>
        <dbReference type="Proteomes" id="UP000284706"/>
    </source>
</evidence>
<name>A0A409XWY9_9AGAR</name>
<dbReference type="EMBL" id="NHYE01001430">
    <property type="protein sequence ID" value="PPQ95278.1"/>
    <property type="molecule type" value="Genomic_DNA"/>
</dbReference>
<comment type="caution">
    <text evidence="3">The sequence shown here is derived from an EMBL/GenBank/DDBJ whole genome shotgun (WGS) entry which is preliminary data.</text>
</comment>
<evidence type="ECO:0000256" key="2">
    <source>
        <dbReference type="SAM" id="Phobius"/>
    </source>
</evidence>
<feature type="non-terminal residue" evidence="3">
    <location>
        <position position="1"/>
    </location>
</feature>
<keyword evidence="4" id="KW-1185">Reference proteome</keyword>
<dbReference type="Proteomes" id="UP000284706">
    <property type="component" value="Unassembled WGS sequence"/>
</dbReference>
<keyword evidence="2" id="KW-0472">Membrane</keyword>
<evidence type="ECO:0000313" key="3">
    <source>
        <dbReference type="EMBL" id="PPQ95278.1"/>
    </source>
</evidence>